<gene>
    <name evidence="1" type="ORF">ACFP81_01975</name>
</gene>
<accession>A0ABW1Y9Q5</accession>
<reference evidence="2" key="1">
    <citation type="journal article" date="2019" name="Int. J. Syst. Evol. Microbiol.">
        <title>The Global Catalogue of Microorganisms (GCM) 10K type strain sequencing project: providing services to taxonomists for standard genome sequencing and annotation.</title>
        <authorList>
            <consortium name="The Broad Institute Genomics Platform"/>
            <consortium name="The Broad Institute Genome Sequencing Center for Infectious Disease"/>
            <person name="Wu L."/>
            <person name="Ma J."/>
        </authorList>
    </citation>
    <scope>NUCLEOTIDE SEQUENCE [LARGE SCALE GENOMIC DNA]</scope>
    <source>
        <strain evidence="2">CGMCC 1.15772</strain>
    </source>
</reference>
<dbReference type="RefSeq" id="WP_380081926.1">
    <property type="nucleotide sequence ID" value="NZ_JBHSWD010000001.1"/>
</dbReference>
<evidence type="ECO:0000313" key="2">
    <source>
        <dbReference type="Proteomes" id="UP001596297"/>
    </source>
</evidence>
<dbReference type="EMBL" id="JBHSWD010000001">
    <property type="protein sequence ID" value="MFC6590919.1"/>
    <property type="molecule type" value="Genomic_DNA"/>
</dbReference>
<keyword evidence="2" id="KW-1185">Reference proteome</keyword>
<name>A0ABW1Y9Q5_9DEIO</name>
<organism evidence="1 2">
    <name type="scientific">Deinococcus lacus</name>
    <dbReference type="NCBI Taxonomy" id="392561"/>
    <lineage>
        <taxon>Bacteria</taxon>
        <taxon>Thermotogati</taxon>
        <taxon>Deinococcota</taxon>
        <taxon>Deinococci</taxon>
        <taxon>Deinococcales</taxon>
        <taxon>Deinococcaceae</taxon>
        <taxon>Deinococcus</taxon>
    </lineage>
</organism>
<evidence type="ECO:0000313" key="1">
    <source>
        <dbReference type="EMBL" id="MFC6590919.1"/>
    </source>
</evidence>
<dbReference type="Proteomes" id="UP001596297">
    <property type="component" value="Unassembled WGS sequence"/>
</dbReference>
<protein>
    <submittedName>
        <fullName evidence="1">Uncharacterized protein</fullName>
    </submittedName>
</protein>
<proteinExistence type="predicted"/>
<comment type="caution">
    <text evidence="1">The sequence shown here is derived from an EMBL/GenBank/DDBJ whole genome shotgun (WGS) entry which is preliminary data.</text>
</comment>
<sequence length="173" mass="18574">MVPGRYELRVGASSRDIRLRGTVQHSGLGDPGPDLPAVAAEYRDPGFPLWISGRAFGALYGGNRPLNVRDHAGHYTPNTPIEDMQDSAVTNWIFQTMQFQLKHGFTVKPGDPVAIAVQNVMRDTPLRSLIMMTDGVVSPETLSGVTELLNGRWASGAARIAAGLLPGPKGKGE</sequence>